<feature type="region of interest" description="Disordered" evidence="7">
    <location>
        <begin position="689"/>
        <end position="716"/>
    </location>
</feature>
<dbReference type="InterPro" id="IPR050903">
    <property type="entry name" value="Bact_Chemotaxis_MeTrfase"/>
</dbReference>
<evidence type="ECO:0000256" key="2">
    <source>
        <dbReference type="ARBA" id="ARBA00012534"/>
    </source>
</evidence>
<comment type="caution">
    <text evidence="10">The sequence shown here is derived from an EMBL/GenBank/DDBJ whole genome shotgun (WGS) entry which is preliminary data.</text>
</comment>
<gene>
    <name evidence="10" type="ORF">ATI61_10923</name>
</gene>
<evidence type="ECO:0000256" key="1">
    <source>
        <dbReference type="ARBA" id="ARBA00001541"/>
    </source>
</evidence>
<feature type="active site" evidence="6">
    <location>
        <position position="36"/>
    </location>
</feature>
<evidence type="ECO:0000256" key="6">
    <source>
        <dbReference type="PROSITE-ProRule" id="PRU00050"/>
    </source>
</evidence>
<dbReference type="Pfam" id="PF01339">
    <property type="entry name" value="CheB_methylest"/>
    <property type="match status" value="1"/>
</dbReference>
<keyword evidence="6" id="KW-0145">Chemotaxis</keyword>
<dbReference type="CDD" id="cd00130">
    <property type="entry name" value="PAS"/>
    <property type="match status" value="2"/>
</dbReference>
<dbReference type="Gene3D" id="1.10.155.10">
    <property type="entry name" value="Chemotaxis receptor methyltransferase CheR, N-terminal domain"/>
    <property type="match status" value="1"/>
</dbReference>
<evidence type="ECO:0000256" key="5">
    <source>
        <dbReference type="ARBA" id="ARBA00022691"/>
    </source>
</evidence>
<dbReference type="PANTHER" id="PTHR24422">
    <property type="entry name" value="CHEMOTAXIS PROTEIN METHYLTRANSFERASE"/>
    <property type="match status" value="1"/>
</dbReference>
<evidence type="ECO:0000256" key="4">
    <source>
        <dbReference type="ARBA" id="ARBA00022679"/>
    </source>
</evidence>
<feature type="domain" description="CheB-type methylesterase" evidence="8">
    <location>
        <begin position="24"/>
        <end position="207"/>
    </location>
</feature>
<sequence length="989" mass="110194">MSKKPPARKHRSAPRGGEVERIALLDRFPVVGIGASAGGLPALQALLESLPSDTGMAFIIVQHLSPDHESLLPALLALRTSMPVLEARDGLALTPDHVYVNPPGIRLTLERDTLHLGKARSLRGKPRIIDELLGSLAESAPGRAIGVILSGTGTDGTRGLRAIRGAGGTTFAQEPASAGFDAMPRSAIDAGGVDHVLPPEGIAAALLRLAHGPRAALAPPAPSSDGSEQDLSRVFQLLRTRTGVDFAHYKPSTIHRRLGQRMRLRRTDRLADYARYLEEYPEECEALGQDLLIHVTSFFRDPETFEALKQHVLPERFRDRSPGQPFRLWVPGCSTGEEVYSLLICLLEYLGEELATTSIQAFGTDLSEPALAQARAAFYPESIAADLSPERLRRFFVRTEGGYRIHKSLRDLCIFARQNVVADPPFSRMDLISCRNVLIYLDPVLQKKVLPVFHYALNPGGYLLLGTSETVGASADLFSLVDRRHKLYRKKSVSYRPHLSFTYQEPVAERHEDAPPPSRRGAPERDPQREADRLVLASYGPPGVIINDALEILHFRGHTGPYLEPLPGAASLNLLKMVREGLALELRAAIREVQRGTSRVRKEQVRVSGGEGERRINLEVNLLQASSSTREHYYLVLFEEAPEPSPSAPPRGTRAQAARGPRAAPRQEAERLREELRTARQHLQTLLQEQETTSEQLRAAHEEAQSSNEELQSTNEELETAKEELQSTNEELTTLNEELQNRNLELSQLNSDLNNLLGSTQIATVMLGDDLRIRRFTPMAHEVLGLTAGDVGRSLRDLHFPLELPDLERAVSQVTGQLLPFEREVRARDGHWYSLRLRPYKTLDNKLDGVVMTLLDIDRLKHSLDEAHQANEYAQALVETMREPFLVLDSHLQVLTANPSFYAAFQVTEARTLGQPIYQLGNGQWNVPPLRLLLEEILPRNTRLHDFVVEHDFELLGHRRMLLNARRISGRELGTQRILLSITDVTGQT</sequence>
<feature type="active site" evidence="6">
    <location>
        <position position="155"/>
    </location>
</feature>
<proteinExistence type="predicted"/>
<feature type="region of interest" description="Disordered" evidence="7">
    <location>
        <begin position="641"/>
        <end position="673"/>
    </location>
</feature>
<dbReference type="SUPFAM" id="SSF52738">
    <property type="entry name" value="Methylesterase CheB, C-terminal domain"/>
    <property type="match status" value="1"/>
</dbReference>
<dbReference type="InterPro" id="IPR013656">
    <property type="entry name" value="PAS_4"/>
</dbReference>
<evidence type="ECO:0000313" key="10">
    <source>
        <dbReference type="EMBL" id="REG27688.1"/>
    </source>
</evidence>
<reference evidence="10 11" key="1">
    <citation type="submission" date="2018-08" db="EMBL/GenBank/DDBJ databases">
        <title>Genomic Encyclopedia of Archaeal and Bacterial Type Strains, Phase II (KMG-II): from individual species to whole genera.</title>
        <authorList>
            <person name="Goeker M."/>
        </authorList>
    </citation>
    <scope>NUCLEOTIDE SEQUENCE [LARGE SCALE GENOMIC DNA]</scope>
    <source>
        <strain evidence="10 11">DSM 2261</strain>
    </source>
</reference>
<dbReference type="InterPro" id="IPR022641">
    <property type="entry name" value="CheR_N"/>
</dbReference>
<dbReference type="InterPro" id="IPR029063">
    <property type="entry name" value="SAM-dependent_MTases_sf"/>
</dbReference>
<dbReference type="SUPFAM" id="SSF47757">
    <property type="entry name" value="Chemotaxis receptor methyltransferase CheR, N-terminal domain"/>
    <property type="match status" value="1"/>
</dbReference>
<feature type="region of interest" description="Disordered" evidence="7">
    <location>
        <begin position="506"/>
        <end position="529"/>
    </location>
</feature>
<organism evidence="10 11">
    <name type="scientific">Archangium gephyra</name>
    <dbReference type="NCBI Taxonomy" id="48"/>
    <lineage>
        <taxon>Bacteria</taxon>
        <taxon>Pseudomonadati</taxon>
        <taxon>Myxococcota</taxon>
        <taxon>Myxococcia</taxon>
        <taxon>Myxococcales</taxon>
        <taxon>Cystobacterineae</taxon>
        <taxon>Archangiaceae</taxon>
        <taxon>Archangium</taxon>
    </lineage>
</organism>
<dbReference type="InterPro" id="IPR036804">
    <property type="entry name" value="CheR_N_sf"/>
</dbReference>
<dbReference type="RefSeq" id="WP_082174995.1">
    <property type="nucleotide sequence ID" value="NZ_CP011509.1"/>
</dbReference>
<dbReference type="Proteomes" id="UP000256345">
    <property type="component" value="Unassembled WGS sequence"/>
</dbReference>
<evidence type="ECO:0000259" key="9">
    <source>
        <dbReference type="PROSITE" id="PS50123"/>
    </source>
</evidence>
<feature type="domain" description="CheR-type methyltransferase" evidence="9">
    <location>
        <begin position="227"/>
        <end position="491"/>
    </location>
</feature>
<dbReference type="Pfam" id="PF01739">
    <property type="entry name" value="CheR"/>
    <property type="match status" value="1"/>
</dbReference>
<keyword evidence="6" id="KW-0378">Hydrolase</keyword>
<dbReference type="Gene3D" id="3.30.450.20">
    <property type="entry name" value="PAS domain"/>
    <property type="match status" value="2"/>
</dbReference>
<dbReference type="SMART" id="SM00091">
    <property type="entry name" value="PAS"/>
    <property type="match status" value="2"/>
</dbReference>
<dbReference type="CDD" id="cd16434">
    <property type="entry name" value="CheB-CheR_fusion"/>
    <property type="match status" value="1"/>
</dbReference>
<dbReference type="EMBL" id="QUMU01000009">
    <property type="protein sequence ID" value="REG27688.1"/>
    <property type="molecule type" value="Genomic_DNA"/>
</dbReference>
<dbReference type="Pfam" id="PF08448">
    <property type="entry name" value="PAS_4"/>
    <property type="match status" value="1"/>
</dbReference>
<keyword evidence="4" id="KW-0808">Transferase</keyword>
<dbReference type="Pfam" id="PF03705">
    <property type="entry name" value="CheR_N"/>
    <property type="match status" value="1"/>
</dbReference>
<dbReference type="Gene3D" id="3.40.50.180">
    <property type="entry name" value="Methylesterase CheB, C-terminal domain"/>
    <property type="match status" value="1"/>
</dbReference>
<dbReference type="PANTHER" id="PTHR24422:SF27">
    <property type="entry name" value="PROTEIN-GLUTAMATE O-METHYLTRANSFERASE"/>
    <property type="match status" value="1"/>
</dbReference>
<dbReference type="Gene3D" id="3.40.50.150">
    <property type="entry name" value="Vaccinia Virus protein VP39"/>
    <property type="match status" value="1"/>
</dbReference>
<comment type="catalytic activity">
    <reaction evidence="1">
        <text>L-glutamyl-[protein] + S-adenosyl-L-methionine = [protein]-L-glutamate 5-O-methyl ester + S-adenosyl-L-homocysteine</text>
        <dbReference type="Rhea" id="RHEA:24452"/>
        <dbReference type="Rhea" id="RHEA-COMP:10208"/>
        <dbReference type="Rhea" id="RHEA-COMP:10311"/>
        <dbReference type="ChEBI" id="CHEBI:29973"/>
        <dbReference type="ChEBI" id="CHEBI:57856"/>
        <dbReference type="ChEBI" id="CHEBI:59789"/>
        <dbReference type="ChEBI" id="CHEBI:82795"/>
        <dbReference type="EC" id="2.1.1.80"/>
    </reaction>
</comment>
<name>A0ABX9JV71_9BACT</name>
<accession>A0ABX9JV71</accession>
<evidence type="ECO:0000256" key="7">
    <source>
        <dbReference type="SAM" id="MobiDB-lite"/>
    </source>
</evidence>
<dbReference type="EC" id="2.1.1.80" evidence="2"/>
<feature type="compositionally biased region" description="Low complexity" evidence="7">
    <location>
        <begin position="650"/>
        <end position="664"/>
    </location>
</feature>
<dbReference type="SUPFAM" id="SSF55785">
    <property type="entry name" value="PYP-like sensor domain (PAS domain)"/>
    <property type="match status" value="2"/>
</dbReference>
<dbReference type="InterPro" id="IPR035965">
    <property type="entry name" value="PAS-like_dom_sf"/>
</dbReference>
<dbReference type="Pfam" id="PF13596">
    <property type="entry name" value="PAS_10"/>
    <property type="match status" value="1"/>
</dbReference>
<dbReference type="SUPFAM" id="SSF53335">
    <property type="entry name" value="S-adenosyl-L-methionine-dependent methyltransferases"/>
    <property type="match status" value="1"/>
</dbReference>
<keyword evidence="11" id="KW-1185">Reference proteome</keyword>
<protein>
    <recommendedName>
        <fullName evidence="2">protein-glutamate O-methyltransferase</fullName>
        <ecNumber evidence="2">2.1.1.80</ecNumber>
    </recommendedName>
</protein>
<dbReference type="InterPro" id="IPR022642">
    <property type="entry name" value="CheR_C"/>
</dbReference>
<feature type="compositionally biased region" description="Polar residues" evidence="7">
    <location>
        <begin position="705"/>
        <end position="715"/>
    </location>
</feature>
<dbReference type="SMART" id="SM00138">
    <property type="entry name" value="MeTrc"/>
    <property type="match status" value="1"/>
</dbReference>
<keyword evidence="3" id="KW-0489">Methyltransferase</keyword>
<keyword evidence="5" id="KW-0949">S-adenosyl-L-methionine</keyword>
<dbReference type="PRINTS" id="PR00996">
    <property type="entry name" value="CHERMTFRASE"/>
</dbReference>
<dbReference type="PROSITE" id="PS50122">
    <property type="entry name" value="CHEB"/>
    <property type="match status" value="1"/>
</dbReference>
<dbReference type="PROSITE" id="PS50123">
    <property type="entry name" value="CHER"/>
    <property type="match status" value="1"/>
</dbReference>
<feature type="active site" evidence="6">
    <location>
        <position position="63"/>
    </location>
</feature>
<evidence type="ECO:0000256" key="3">
    <source>
        <dbReference type="ARBA" id="ARBA00022603"/>
    </source>
</evidence>
<dbReference type="InterPro" id="IPR035909">
    <property type="entry name" value="CheB_C"/>
</dbReference>
<dbReference type="InterPro" id="IPR000780">
    <property type="entry name" value="CheR_MeTrfase"/>
</dbReference>
<dbReference type="InterPro" id="IPR000673">
    <property type="entry name" value="Sig_transdc_resp-reg_Me-estase"/>
</dbReference>
<evidence type="ECO:0000313" key="11">
    <source>
        <dbReference type="Proteomes" id="UP000256345"/>
    </source>
</evidence>
<evidence type="ECO:0000259" key="8">
    <source>
        <dbReference type="PROSITE" id="PS50122"/>
    </source>
</evidence>
<dbReference type="InterPro" id="IPR000014">
    <property type="entry name" value="PAS"/>
</dbReference>